<dbReference type="OrthoDB" id="9796260at2"/>
<dbReference type="GO" id="GO:0033214">
    <property type="term" value="P:siderophore-iron import into cell"/>
    <property type="evidence" value="ECO:0007669"/>
    <property type="project" value="TreeGrafter"/>
</dbReference>
<keyword evidence="11" id="KW-1185">Reference proteome</keyword>
<feature type="transmembrane region" description="Helical" evidence="9">
    <location>
        <begin position="292"/>
        <end position="313"/>
    </location>
</feature>
<reference evidence="10 11" key="1">
    <citation type="submission" date="2019-09" db="EMBL/GenBank/DDBJ databases">
        <title>Hybrid Assembly of the complete Genome of the Deep-Sea Bacterium Moritella marina from long Nanopore and Illumina reads.</title>
        <authorList>
            <person name="Magin S."/>
            <person name="Georgoulis A."/>
            <person name="Papadimitriou K."/>
            <person name="Iliakis G."/>
            <person name="Vorgias C.E."/>
        </authorList>
    </citation>
    <scope>NUCLEOTIDE SEQUENCE [LARGE SCALE GENOMIC DNA]</scope>
    <source>
        <strain evidence="10 11">MP-1</strain>
    </source>
</reference>
<evidence type="ECO:0000256" key="9">
    <source>
        <dbReference type="SAM" id="Phobius"/>
    </source>
</evidence>
<comment type="subcellular location">
    <subcellularLocation>
        <location evidence="1">Cell membrane</location>
        <topology evidence="1">Multi-pass membrane protein</topology>
    </subcellularLocation>
</comment>
<feature type="transmembrane region" description="Helical" evidence="9">
    <location>
        <begin position="226"/>
        <end position="254"/>
    </location>
</feature>
<keyword evidence="5 9" id="KW-0812">Transmembrane</keyword>
<dbReference type="Pfam" id="PF01032">
    <property type="entry name" value="FecCD"/>
    <property type="match status" value="1"/>
</dbReference>
<evidence type="ECO:0000256" key="6">
    <source>
        <dbReference type="ARBA" id="ARBA00022989"/>
    </source>
</evidence>
<keyword evidence="8 9" id="KW-0472">Membrane</keyword>
<evidence type="ECO:0000313" key="10">
    <source>
        <dbReference type="EMBL" id="QFI38310.1"/>
    </source>
</evidence>
<dbReference type="Proteomes" id="UP000327424">
    <property type="component" value="Chromosome"/>
</dbReference>
<evidence type="ECO:0000256" key="4">
    <source>
        <dbReference type="ARBA" id="ARBA00022475"/>
    </source>
</evidence>
<sequence>MSDAMKLTGLVVITVLFTFLFIGVGLDASNYAYFLSRRVPKVLAMIIASIAIAQSSLVFQTITHNRILTPSIMGFDALYLLTQVLVVVIFGGFSVLLLNPFINFALSVSIMVGFSLLLFGFYFASNDGKSNVITLLLLGVIFGQLFDNVSSFFMMLVDPNDFLTIQASMFASFNNVNQELVYLCVVPLLVVSALLFKLAPILDVFWLDNDNAISLGVDTRRVTKQVLILVAIMISLSTALVGPVMFFGLLVANLTKEFFHTYRHKTLLIASSLMAMSMLLSGQWIIENVFSFSTTLSVVINFVGGLYFLSLLVRQKIQ</sequence>
<dbReference type="KEGG" id="mmaa:FR932_10855"/>
<dbReference type="PANTHER" id="PTHR30472">
    <property type="entry name" value="FERRIC ENTEROBACTIN TRANSPORT SYSTEM PERMEASE PROTEIN"/>
    <property type="match status" value="1"/>
</dbReference>
<organism evidence="10 11">
    <name type="scientific">Moritella marina ATCC 15381</name>
    <dbReference type="NCBI Taxonomy" id="1202962"/>
    <lineage>
        <taxon>Bacteria</taxon>
        <taxon>Pseudomonadati</taxon>
        <taxon>Pseudomonadota</taxon>
        <taxon>Gammaproteobacteria</taxon>
        <taxon>Alteromonadales</taxon>
        <taxon>Moritellaceae</taxon>
        <taxon>Moritella</taxon>
    </lineage>
</organism>
<feature type="transmembrane region" description="Helical" evidence="9">
    <location>
        <begin position="266"/>
        <end position="286"/>
    </location>
</feature>
<feature type="transmembrane region" description="Helical" evidence="9">
    <location>
        <begin position="7"/>
        <end position="26"/>
    </location>
</feature>
<evidence type="ECO:0000256" key="8">
    <source>
        <dbReference type="ARBA" id="ARBA00023136"/>
    </source>
</evidence>
<dbReference type="FunFam" id="1.10.3470.10:FF:000004">
    <property type="entry name" value="Iron compound ABC transporter, permease"/>
    <property type="match status" value="1"/>
</dbReference>
<dbReference type="CDD" id="cd06550">
    <property type="entry name" value="TM_ABC_iron-siderophores_like"/>
    <property type="match status" value="1"/>
</dbReference>
<evidence type="ECO:0000256" key="3">
    <source>
        <dbReference type="ARBA" id="ARBA00022448"/>
    </source>
</evidence>
<feature type="transmembrane region" description="Helical" evidence="9">
    <location>
        <begin position="180"/>
        <end position="206"/>
    </location>
</feature>
<dbReference type="EMBL" id="CP044399">
    <property type="protein sequence ID" value="QFI38310.1"/>
    <property type="molecule type" value="Genomic_DNA"/>
</dbReference>
<dbReference type="AlphaFoldDB" id="A0A5J6WMK6"/>
<dbReference type="SUPFAM" id="SSF81345">
    <property type="entry name" value="ABC transporter involved in vitamin B12 uptake, BtuC"/>
    <property type="match status" value="1"/>
</dbReference>
<dbReference type="InterPro" id="IPR037294">
    <property type="entry name" value="ABC_BtuC-like"/>
</dbReference>
<evidence type="ECO:0000313" key="11">
    <source>
        <dbReference type="Proteomes" id="UP000327424"/>
    </source>
</evidence>
<evidence type="ECO:0000256" key="5">
    <source>
        <dbReference type="ARBA" id="ARBA00022692"/>
    </source>
</evidence>
<keyword evidence="6 9" id="KW-1133">Transmembrane helix</keyword>
<gene>
    <name evidence="10" type="ORF">FR932_10855</name>
</gene>
<dbReference type="RefSeq" id="WP_019440645.1">
    <property type="nucleotide sequence ID" value="NZ_ALOE01000009.1"/>
</dbReference>
<dbReference type="GO" id="GO:0005886">
    <property type="term" value="C:plasma membrane"/>
    <property type="evidence" value="ECO:0007669"/>
    <property type="project" value="UniProtKB-SubCell"/>
</dbReference>
<keyword evidence="3" id="KW-0813">Transport</keyword>
<feature type="transmembrane region" description="Helical" evidence="9">
    <location>
        <begin position="104"/>
        <end position="123"/>
    </location>
</feature>
<feature type="transmembrane region" description="Helical" evidence="9">
    <location>
        <begin position="42"/>
        <end position="63"/>
    </location>
</feature>
<evidence type="ECO:0000256" key="1">
    <source>
        <dbReference type="ARBA" id="ARBA00004651"/>
    </source>
</evidence>
<dbReference type="PANTHER" id="PTHR30472:SF19">
    <property type="entry name" value="PETROBACTIN IMPORT SYSTEM PERMEASE PROTEIN YCLO"/>
    <property type="match status" value="1"/>
</dbReference>
<evidence type="ECO:0000256" key="7">
    <source>
        <dbReference type="ARBA" id="ARBA00023004"/>
    </source>
</evidence>
<dbReference type="GO" id="GO:0022857">
    <property type="term" value="F:transmembrane transporter activity"/>
    <property type="evidence" value="ECO:0007669"/>
    <property type="project" value="InterPro"/>
</dbReference>
<accession>A0A5J6WMK6</accession>
<dbReference type="InterPro" id="IPR000522">
    <property type="entry name" value="ABC_transptr_permease_BtuC"/>
</dbReference>
<protein>
    <submittedName>
        <fullName evidence="10">Iron chelate uptake ABC transporter family permease subunit</fullName>
    </submittedName>
</protein>
<feature type="transmembrane region" description="Helical" evidence="9">
    <location>
        <begin position="75"/>
        <end position="98"/>
    </location>
</feature>
<feature type="transmembrane region" description="Helical" evidence="9">
    <location>
        <begin position="130"/>
        <end position="146"/>
    </location>
</feature>
<keyword evidence="7" id="KW-0408">Iron</keyword>
<evidence type="ECO:0000256" key="2">
    <source>
        <dbReference type="ARBA" id="ARBA00007935"/>
    </source>
</evidence>
<proteinExistence type="inferred from homology"/>
<keyword evidence="4" id="KW-1003">Cell membrane</keyword>
<comment type="similarity">
    <text evidence="2">Belongs to the binding-protein-dependent transport system permease family. FecCD subfamily.</text>
</comment>
<dbReference type="Gene3D" id="1.10.3470.10">
    <property type="entry name" value="ABC transporter involved in vitamin B12 uptake, BtuC"/>
    <property type="match status" value="1"/>
</dbReference>
<name>A0A5J6WMK6_MORMI</name>